<dbReference type="EMBL" id="SDHW01000006">
    <property type="protein sequence ID" value="RXK58340.1"/>
    <property type="molecule type" value="Genomic_DNA"/>
</dbReference>
<dbReference type="OrthoDB" id="945117at2"/>
<name>A0A4V1M753_9BACT</name>
<feature type="chain" id="PRO_5020590228" description="Outer membrane protein beta-barrel domain-containing protein" evidence="1">
    <location>
        <begin position="20"/>
        <end position="233"/>
    </location>
</feature>
<protein>
    <recommendedName>
        <fullName evidence="4">Outer membrane protein beta-barrel domain-containing protein</fullName>
    </recommendedName>
</protein>
<proteinExistence type="predicted"/>
<evidence type="ECO:0000256" key="1">
    <source>
        <dbReference type="SAM" id="SignalP"/>
    </source>
</evidence>
<dbReference type="RefSeq" id="WP_129132140.1">
    <property type="nucleotide sequence ID" value="NZ_SDHW01000006.1"/>
</dbReference>
<keyword evidence="1" id="KW-0732">Signal</keyword>
<dbReference type="Proteomes" id="UP000290204">
    <property type="component" value="Unassembled WGS sequence"/>
</dbReference>
<evidence type="ECO:0000313" key="3">
    <source>
        <dbReference type="Proteomes" id="UP000290204"/>
    </source>
</evidence>
<feature type="signal peptide" evidence="1">
    <location>
        <begin position="1"/>
        <end position="19"/>
    </location>
</feature>
<gene>
    <name evidence="2" type="ORF">ESA94_17000</name>
</gene>
<organism evidence="2 3">
    <name type="scientific">Lacibacter luteus</name>
    <dbReference type="NCBI Taxonomy" id="2508719"/>
    <lineage>
        <taxon>Bacteria</taxon>
        <taxon>Pseudomonadati</taxon>
        <taxon>Bacteroidota</taxon>
        <taxon>Chitinophagia</taxon>
        <taxon>Chitinophagales</taxon>
        <taxon>Chitinophagaceae</taxon>
        <taxon>Lacibacter</taxon>
    </lineage>
</organism>
<evidence type="ECO:0008006" key="4">
    <source>
        <dbReference type="Google" id="ProtNLM"/>
    </source>
</evidence>
<sequence length="233" mass="25435">MKKLLTLVAFVMLITSANAQTEKGTKLVGVGLGSISFTSSDSKTTYSNTPTIYNSEGNSFSISVNPNIAWFVQDNLAIGSYVSLSFYKSKSTSSNTSSSTTSESNSTQPSFYIGPWARYYFGGSKKGMPFAQLNTQYGIYGGKSKSKSSSGSSSETTTKPKGDWNVGVAVGYEHFISQYAGFYASIGFNYGKSKTMYEYRPSSGTGYDYTSEYSRFYIPVNVGFQLHLPKKKK</sequence>
<dbReference type="Gene3D" id="2.40.160.20">
    <property type="match status" value="1"/>
</dbReference>
<reference evidence="2 3" key="1">
    <citation type="submission" date="2019-01" db="EMBL/GenBank/DDBJ databases">
        <title>Lacibacter sp. strain TTM-7.</title>
        <authorList>
            <person name="Chen W.-M."/>
        </authorList>
    </citation>
    <scope>NUCLEOTIDE SEQUENCE [LARGE SCALE GENOMIC DNA]</scope>
    <source>
        <strain evidence="2 3">TTM-7</strain>
    </source>
</reference>
<keyword evidence="3" id="KW-1185">Reference proteome</keyword>
<dbReference type="AlphaFoldDB" id="A0A4V1M753"/>
<comment type="caution">
    <text evidence="2">The sequence shown here is derived from an EMBL/GenBank/DDBJ whole genome shotgun (WGS) entry which is preliminary data.</text>
</comment>
<evidence type="ECO:0000313" key="2">
    <source>
        <dbReference type="EMBL" id="RXK58340.1"/>
    </source>
</evidence>
<accession>A0A4V1M753</accession>